<reference evidence="4 5" key="1">
    <citation type="submission" date="2018-02" db="EMBL/GenBank/DDBJ databases">
        <title>The genomes of Aspergillus section Nigri reveals drivers in fungal speciation.</title>
        <authorList>
            <consortium name="DOE Joint Genome Institute"/>
            <person name="Vesth T.C."/>
            <person name="Nybo J."/>
            <person name="Theobald S."/>
            <person name="Brandl J."/>
            <person name="Frisvad J.C."/>
            <person name="Nielsen K.F."/>
            <person name="Lyhne E.K."/>
            <person name="Kogle M.E."/>
            <person name="Kuo A."/>
            <person name="Riley R."/>
            <person name="Clum A."/>
            <person name="Nolan M."/>
            <person name="Lipzen A."/>
            <person name="Salamov A."/>
            <person name="Henrissat B."/>
            <person name="Wiebenga A."/>
            <person name="De vries R.P."/>
            <person name="Grigoriev I.V."/>
            <person name="Mortensen U.H."/>
            <person name="Andersen M.R."/>
            <person name="Baker S.E."/>
        </authorList>
    </citation>
    <scope>NUCLEOTIDE SEQUENCE [LARGE SCALE GENOMIC DNA]</scope>
    <source>
        <strain evidence="4 5">CBS 121057</strain>
    </source>
</reference>
<evidence type="ECO:0000259" key="3">
    <source>
        <dbReference type="Pfam" id="PF19305"/>
    </source>
</evidence>
<dbReference type="Gene3D" id="3.30.1330.120">
    <property type="entry name" value="2-methylcitrate dehydratase PrpD"/>
    <property type="match status" value="1"/>
</dbReference>
<comment type="similarity">
    <text evidence="1">Belongs to the PrpD family.</text>
</comment>
<dbReference type="Proteomes" id="UP000248423">
    <property type="component" value="Unassembled WGS sequence"/>
</dbReference>
<dbReference type="EMBL" id="KZ826334">
    <property type="protein sequence ID" value="PYI08458.1"/>
    <property type="molecule type" value="Genomic_DNA"/>
</dbReference>
<feature type="domain" description="MmgE/PrpD N-terminal" evidence="2">
    <location>
        <begin position="10"/>
        <end position="268"/>
    </location>
</feature>
<dbReference type="Pfam" id="PF19305">
    <property type="entry name" value="MmgE_PrpD_C"/>
    <property type="match status" value="1"/>
</dbReference>
<keyword evidence="5" id="KW-1185">Reference proteome</keyword>
<dbReference type="InterPro" id="IPR036148">
    <property type="entry name" value="MmgE/PrpD_sf"/>
</dbReference>
<evidence type="ECO:0000259" key="2">
    <source>
        <dbReference type="Pfam" id="PF03972"/>
    </source>
</evidence>
<dbReference type="InterPro" id="IPR045337">
    <property type="entry name" value="MmgE_PrpD_C"/>
</dbReference>
<organism evidence="4 5">
    <name type="scientific">Aspergillus sclerotiicarbonarius (strain CBS 121057 / IBT 28362)</name>
    <dbReference type="NCBI Taxonomy" id="1448318"/>
    <lineage>
        <taxon>Eukaryota</taxon>
        <taxon>Fungi</taxon>
        <taxon>Dikarya</taxon>
        <taxon>Ascomycota</taxon>
        <taxon>Pezizomycotina</taxon>
        <taxon>Eurotiomycetes</taxon>
        <taxon>Eurotiomycetidae</taxon>
        <taxon>Eurotiales</taxon>
        <taxon>Aspergillaceae</taxon>
        <taxon>Aspergillus</taxon>
        <taxon>Aspergillus subgen. Circumdati</taxon>
    </lineage>
</organism>
<dbReference type="STRING" id="1448318.A0A319ENU6"/>
<name>A0A319ENU6_ASPSB</name>
<dbReference type="SUPFAM" id="SSF103378">
    <property type="entry name" value="2-methylcitrate dehydratase PrpD"/>
    <property type="match status" value="1"/>
</dbReference>
<dbReference type="GO" id="GO:0005739">
    <property type="term" value="C:mitochondrion"/>
    <property type="evidence" value="ECO:0007669"/>
    <property type="project" value="TreeGrafter"/>
</dbReference>
<dbReference type="Gene3D" id="1.10.4100.10">
    <property type="entry name" value="2-methylcitrate dehydratase PrpD"/>
    <property type="match status" value="1"/>
</dbReference>
<feature type="domain" description="MmgE/PrpD C-terminal" evidence="3">
    <location>
        <begin position="310"/>
        <end position="487"/>
    </location>
</feature>
<dbReference type="InterPro" id="IPR042188">
    <property type="entry name" value="MmgE/PrpD_sf_2"/>
</dbReference>
<proteinExistence type="inferred from homology"/>
<gene>
    <name evidence="4" type="ORF">BO78DRAFT_428086</name>
</gene>
<dbReference type="OrthoDB" id="10055203at2759"/>
<dbReference type="PANTHER" id="PTHR16943">
    <property type="entry name" value="2-METHYLCITRATE DEHYDRATASE-RELATED"/>
    <property type="match status" value="1"/>
</dbReference>
<dbReference type="InterPro" id="IPR042183">
    <property type="entry name" value="MmgE/PrpD_sf_1"/>
</dbReference>
<accession>A0A319ENU6</accession>
<dbReference type="PANTHER" id="PTHR16943:SF15">
    <property type="entry name" value="DEHYDRATASE (PRPD), PUTATIVE-RELATED"/>
    <property type="match status" value="1"/>
</dbReference>
<dbReference type="GO" id="GO:0016829">
    <property type="term" value="F:lyase activity"/>
    <property type="evidence" value="ECO:0007669"/>
    <property type="project" value="InterPro"/>
</dbReference>
<evidence type="ECO:0000313" key="5">
    <source>
        <dbReference type="Proteomes" id="UP000248423"/>
    </source>
</evidence>
<dbReference type="InterPro" id="IPR045336">
    <property type="entry name" value="MmgE_PrpD_N"/>
</dbReference>
<dbReference type="Pfam" id="PF03972">
    <property type="entry name" value="MmgE_PrpD_N"/>
    <property type="match status" value="1"/>
</dbReference>
<evidence type="ECO:0000256" key="1">
    <source>
        <dbReference type="ARBA" id="ARBA00006174"/>
    </source>
</evidence>
<dbReference type="InterPro" id="IPR005656">
    <property type="entry name" value="MmgE_PrpD"/>
</dbReference>
<sequence length="514" mass="56263">MSRPYDKPIRDITDYIYNHPITDPDAYAAARIALLDALGCAIETASKSHAARQLLGPIVPGTIVPNGFKVPGTAYQVDPVKGAFDLGVLIRYLDHNDALGGAEWGHPSDNISALLAITSYLSLSLTPTPTPSPSPSNNPLPPPTTMHTLLTTLIKTYEIQNHYQLHNAFNTHNIDHTILTKLSSTALVSYLLGHSPETTQSLLSHVWMDGHPSRLYRTRGTTVPRKGWAAGDASSRAVQLALWGNVAGEAMRGVPVALSARPGGFWEGRFAGGFRFPSLSPSYPSREGGGRGGMGMGSETVKRVMYKIMPVEGHGIAAVEGTLAQVERMKEVGVAVEEVEEVEVRTTWAAGHIISRPGRQRLEGPAERDHCLEFVVAVALVKGEGLVVEDYWDEGRWADDSVVEGLRGRVKVTVDEGLTRDYLDPGKRSIGAGVLVRLTGGRVLEEVLVEFPVGHARNPKTREEVRRKFVRNMRLMFGEEEIEEVLRLVEVDDLRVCEFVDLFARGEGEERARS</sequence>
<dbReference type="AlphaFoldDB" id="A0A319ENU6"/>
<dbReference type="VEuPathDB" id="FungiDB:BO78DRAFT_428086"/>
<evidence type="ECO:0000313" key="4">
    <source>
        <dbReference type="EMBL" id="PYI08458.1"/>
    </source>
</evidence>
<protein>
    <submittedName>
        <fullName evidence="4">2-methylcitrate dehydratase PrpD</fullName>
    </submittedName>
</protein>